<dbReference type="PANTHER" id="PTHR43190">
    <property type="entry name" value="N-ACETYL-D-GLUCOSAMINE KINASE"/>
    <property type="match status" value="1"/>
</dbReference>
<dbReference type="Pfam" id="PF01869">
    <property type="entry name" value="BcrAD_BadFG"/>
    <property type="match status" value="1"/>
</dbReference>
<evidence type="ECO:0000259" key="1">
    <source>
        <dbReference type="Pfam" id="PF01869"/>
    </source>
</evidence>
<name>A0A8J3YE25_9ACTN</name>
<dbReference type="EMBL" id="BOPF01000002">
    <property type="protein sequence ID" value="GIJ43291.1"/>
    <property type="molecule type" value="Genomic_DNA"/>
</dbReference>
<keyword evidence="3" id="KW-1185">Reference proteome</keyword>
<evidence type="ECO:0000313" key="2">
    <source>
        <dbReference type="EMBL" id="GIJ43291.1"/>
    </source>
</evidence>
<evidence type="ECO:0000313" key="3">
    <source>
        <dbReference type="Proteomes" id="UP000619260"/>
    </source>
</evidence>
<dbReference type="Gene3D" id="3.30.420.40">
    <property type="match status" value="2"/>
</dbReference>
<keyword evidence="2" id="KW-0808">Transferase</keyword>
<sequence length="307" mass="29821">MLVLGIDAGGTGSRAVLVRVPDGEVVGRGSGGPGNPVASPDAAHEVGRAARAALAGHEPAGVAGAVLGVAGTSVFADPTVSAAFGAAFAAVGLAVPVPPVGDVVTAFAAGSACDSGAVLIAGTGAIAAHVPQWTVGRTVDGWGWLLGDEGSGFWIGRRAVRAAVRDPGSALGARVHAHAGASTVDELVRWATVSAAGSGPPPLAGLAPLVCALARGGEPAAARIVDDAAGRLVATLDALGPVDGPVVLAGSLLTRETPVRAAVCARLDGRDVRPRVAGDPALAAAWLAARPLLGTDAAAHLHATLLP</sequence>
<reference evidence="2" key="1">
    <citation type="submission" date="2021-01" db="EMBL/GenBank/DDBJ databases">
        <title>Whole genome shotgun sequence of Virgisporangium aliadipatigenens NBRC 105644.</title>
        <authorList>
            <person name="Komaki H."/>
            <person name="Tamura T."/>
        </authorList>
    </citation>
    <scope>NUCLEOTIDE SEQUENCE</scope>
    <source>
        <strain evidence="2">NBRC 105644</strain>
    </source>
</reference>
<dbReference type="GO" id="GO:0016301">
    <property type="term" value="F:kinase activity"/>
    <property type="evidence" value="ECO:0007669"/>
    <property type="project" value="UniProtKB-KW"/>
</dbReference>
<proteinExistence type="predicted"/>
<gene>
    <name evidence="2" type="ORF">Val02_01770</name>
</gene>
<dbReference type="Proteomes" id="UP000619260">
    <property type="component" value="Unassembled WGS sequence"/>
</dbReference>
<dbReference type="InterPro" id="IPR043129">
    <property type="entry name" value="ATPase_NBD"/>
</dbReference>
<dbReference type="RefSeq" id="WP_203896891.1">
    <property type="nucleotide sequence ID" value="NZ_BOPF01000002.1"/>
</dbReference>
<dbReference type="InterPro" id="IPR002731">
    <property type="entry name" value="ATPase_BadF"/>
</dbReference>
<comment type="caution">
    <text evidence="2">The sequence shown here is derived from an EMBL/GenBank/DDBJ whole genome shotgun (WGS) entry which is preliminary data.</text>
</comment>
<protein>
    <submittedName>
        <fullName evidence="2">N-acetylglucosamine kinase</fullName>
    </submittedName>
</protein>
<accession>A0A8J3YE25</accession>
<dbReference type="SUPFAM" id="SSF53067">
    <property type="entry name" value="Actin-like ATPase domain"/>
    <property type="match status" value="2"/>
</dbReference>
<keyword evidence="2" id="KW-0418">Kinase</keyword>
<dbReference type="PANTHER" id="PTHR43190:SF3">
    <property type="entry name" value="N-ACETYL-D-GLUCOSAMINE KINASE"/>
    <property type="match status" value="1"/>
</dbReference>
<dbReference type="AlphaFoldDB" id="A0A8J3YE25"/>
<feature type="domain" description="ATPase BadF/BadG/BcrA/BcrD type" evidence="1">
    <location>
        <begin position="4"/>
        <end position="261"/>
    </location>
</feature>
<organism evidence="2 3">
    <name type="scientific">Virgisporangium aliadipatigenens</name>
    <dbReference type="NCBI Taxonomy" id="741659"/>
    <lineage>
        <taxon>Bacteria</taxon>
        <taxon>Bacillati</taxon>
        <taxon>Actinomycetota</taxon>
        <taxon>Actinomycetes</taxon>
        <taxon>Micromonosporales</taxon>
        <taxon>Micromonosporaceae</taxon>
        <taxon>Virgisporangium</taxon>
    </lineage>
</organism>
<dbReference type="InterPro" id="IPR052519">
    <property type="entry name" value="Euk-type_GlcNAc_Kinase"/>
</dbReference>